<feature type="transmembrane region" description="Helical" evidence="2">
    <location>
        <begin position="298"/>
        <end position="319"/>
    </location>
</feature>
<feature type="transmembrane region" description="Helical" evidence="2">
    <location>
        <begin position="43"/>
        <end position="61"/>
    </location>
</feature>
<proteinExistence type="predicted"/>
<keyword evidence="2" id="KW-0472">Membrane</keyword>
<dbReference type="RefSeq" id="WP_143878330.1">
    <property type="nucleotide sequence ID" value="NZ_BAABLZ010000002.1"/>
</dbReference>
<name>A0A516V2R8_9GAMM</name>
<dbReference type="GO" id="GO:0016020">
    <property type="term" value="C:membrane"/>
    <property type="evidence" value="ECO:0007669"/>
    <property type="project" value="TreeGrafter"/>
</dbReference>
<evidence type="ECO:0000259" key="4">
    <source>
        <dbReference type="Pfam" id="PF19040"/>
    </source>
</evidence>
<dbReference type="InterPro" id="IPR050879">
    <property type="entry name" value="Acyltransferase_3"/>
</dbReference>
<feature type="region of interest" description="Disordered" evidence="1">
    <location>
        <begin position="685"/>
        <end position="707"/>
    </location>
</feature>
<feature type="domain" description="Acyltransferase 3" evidence="3">
    <location>
        <begin position="13"/>
        <end position="338"/>
    </location>
</feature>
<keyword evidence="2" id="KW-0812">Transmembrane</keyword>
<dbReference type="InterPro" id="IPR043968">
    <property type="entry name" value="SGNH"/>
</dbReference>
<evidence type="ECO:0000313" key="5">
    <source>
        <dbReference type="EMBL" id="QDQ72815.1"/>
    </source>
</evidence>
<dbReference type="PANTHER" id="PTHR23028">
    <property type="entry name" value="ACETYLTRANSFERASE"/>
    <property type="match status" value="1"/>
</dbReference>
<dbReference type="AlphaFoldDB" id="A0A516V2R8"/>
<evidence type="ECO:0000256" key="2">
    <source>
        <dbReference type="SAM" id="Phobius"/>
    </source>
</evidence>
<feature type="domain" description="SGNH" evidence="4">
    <location>
        <begin position="438"/>
        <end position="677"/>
    </location>
</feature>
<feature type="transmembrane region" description="Helical" evidence="2">
    <location>
        <begin position="12"/>
        <end position="31"/>
    </location>
</feature>
<evidence type="ECO:0000313" key="6">
    <source>
        <dbReference type="Proteomes" id="UP000315891"/>
    </source>
</evidence>
<dbReference type="PANTHER" id="PTHR23028:SF53">
    <property type="entry name" value="ACYL_TRANSF_3 DOMAIN-CONTAINING PROTEIN"/>
    <property type="match status" value="1"/>
</dbReference>
<keyword evidence="2" id="KW-1133">Transmembrane helix</keyword>
<feature type="transmembrane region" description="Helical" evidence="2">
    <location>
        <begin position="81"/>
        <end position="104"/>
    </location>
</feature>
<keyword evidence="5" id="KW-0012">Acyltransferase</keyword>
<evidence type="ECO:0000259" key="3">
    <source>
        <dbReference type="Pfam" id="PF01757"/>
    </source>
</evidence>
<feature type="transmembrane region" description="Helical" evidence="2">
    <location>
        <begin position="265"/>
        <end position="286"/>
    </location>
</feature>
<feature type="transmembrane region" description="Helical" evidence="2">
    <location>
        <begin position="325"/>
        <end position="342"/>
    </location>
</feature>
<gene>
    <name evidence="5" type="ORF">FNZ56_02455</name>
</gene>
<dbReference type="InterPro" id="IPR002656">
    <property type="entry name" value="Acyl_transf_3_dom"/>
</dbReference>
<feature type="transmembrane region" description="Helical" evidence="2">
    <location>
        <begin position="210"/>
        <end position="228"/>
    </location>
</feature>
<accession>A0A516V2R8</accession>
<organism evidence="5 6">
    <name type="scientific">Pseudoluteimonas lycopersici</name>
    <dbReference type="NCBI Taxonomy" id="1324796"/>
    <lineage>
        <taxon>Bacteria</taxon>
        <taxon>Pseudomonadati</taxon>
        <taxon>Pseudomonadota</taxon>
        <taxon>Gammaproteobacteria</taxon>
        <taxon>Lysobacterales</taxon>
        <taxon>Lysobacteraceae</taxon>
        <taxon>Pseudoluteimonas</taxon>
    </lineage>
</organism>
<evidence type="ECO:0000256" key="1">
    <source>
        <dbReference type="SAM" id="MobiDB-lite"/>
    </source>
</evidence>
<feature type="transmembrane region" description="Helical" evidence="2">
    <location>
        <begin position="363"/>
        <end position="383"/>
    </location>
</feature>
<keyword evidence="6" id="KW-1185">Reference proteome</keyword>
<dbReference type="GO" id="GO:0009103">
    <property type="term" value="P:lipopolysaccharide biosynthetic process"/>
    <property type="evidence" value="ECO:0007669"/>
    <property type="project" value="TreeGrafter"/>
</dbReference>
<feature type="transmembrane region" description="Helical" evidence="2">
    <location>
        <begin position="237"/>
        <end position="253"/>
    </location>
</feature>
<sequence length="707" mass="76933">MNAGAGRGPRYFPFIDGLRAIAIAAVFAYHLDPRWLPGGFAGVDMFFVISGFVVSASVADFDASGVRAFAARFYARRVRRILPALLFCLACTALLCVLFVPPAWLNEGSARTGLFAMFGLANFELAGSGNDYFSPRVDFNPYTHTWSLGVEEQFYLLFPLLFLPWLRGGRWRKASVAVFIVAGLASLATAAWWHAHDDQLRAFYLLPSRFWQLAVGVLLYQSFAAGWLERLSRAPRAALLLVSTLFLAAGLVATRESHAPWPDGLASVLGTAGVIAALLAAPAGNAAIRLLASRPMRYIGLLSYSLYLWHWPVIVLMRWTTGIDAPWQKLAALAVAFAMAAFSYRWIETPLRRGRWIASRKPVFVIAGGIACAILCAQAVRVVQAHGQTLSLSTVTRHRTDWYPEYAMPKPPRPGCDVALQSEPMGAGSVWTIRRTGCGANAPGPRLFVAGDSHATAYIALLRQYAMDAGVEIRVYQAPGCRFFGLELAREFRDPHCMPVLAAAMSDIGQRARAGDVLFLPSLRLARFSDQWVAFDRNAAMANNLGAPAQAARRDGIVHARPQLLPLAKRGVRVVFEAPTPLFPAPAYRCSDAFNRDNPICAGGLELPRAGLEAYRAPVLRAMRALVAGLPHATVWDPFPLLCPGANCEAVEAGKPLFFDGDHLSGYGSLRLLPDFARHMQSLHDPALVTPDRSPGSTPASAPPVRG</sequence>
<keyword evidence="5" id="KW-0808">Transferase</keyword>
<feature type="transmembrane region" description="Helical" evidence="2">
    <location>
        <begin position="176"/>
        <end position="195"/>
    </location>
</feature>
<feature type="transmembrane region" description="Helical" evidence="2">
    <location>
        <begin position="153"/>
        <end position="169"/>
    </location>
</feature>
<dbReference type="GO" id="GO:0016747">
    <property type="term" value="F:acyltransferase activity, transferring groups other than amino-acyl groups"/>
    <property type="evidence" value="ECO:0007669"/>
    <property type="project" value="InterPro"/>
</dbReference>
<dbReference type="EMBL" id="CP041742">
    <property type="protein sequence ID" value="QDQ72815.1"/>
    <property type="molecule type" value="Genomic_DNA"/>
</dbReference>
<protein>
    <submittedName>
        <fullName evidence="5">Acyltransferase</fullName>
    </submittedName>
</protein>
<dbReference type="Pfam" id="PF19040">
    <property type="entry name" value="SGNH"/>
    <property type="match status" value="1"/>
</dbReference>
<dbReference type="OrthoDB" id="9767863at2"/>
<dbReference type="Proteomes" id="UP000315891">
    <property type="component" value="Chromosome"/>
</dbReference>
<dbReference type="Pfam" id="PF01757">
    <property type="entry name" value="Acyl_transf_3"/>
    <property type="match status" value="1"/>
</dbReference>
<reference evidence="5 6" key="1">
    <citation type="submission" date="2019-07" db="EMBL/GenBank/DDBJ databases">
        <title>Lysobacter weifangensis sp. nov., isolated from bensulfuron-methyl contaminated farmland soil.</title>
        <authorList>
            <person name="Zhao H."/>
        </authorList>
    </citation>
    <scope>NUCLEOTIDE SEQUENCE [LARGE SCALE GENOMIC DNA]</scope>
    <source>
        <strain evidence="5 6">CC-Bw-6</strain>
    </source>
</reference>